<reference evidence="4" key="1">
    <citation type="journal article" date="2019" name="Int. J. Syst. Evol. Microbiol.">
        <title>The Global Catalogue of Microorganisms (GCM) 10K type strain sequencing project: providing services to taxonomists for standard genome sequencing and annotation.</title>
        <authorList>
            <consortium name="The Broad Institute Genomics Platform"/>
            <consortium name="The Broad Institute Genome Sequencing Center for Infectious Disease"/>
            <person name="Wu L."/>
            <person name="Ma J."/>
        </authorList>
    </citation>
    <scope>NUCLEOTIDE SEQUENCE [LARGE SCALE GENOMIC DNA]</scope>
    <source>
        <strain evidence="4">CECT 8472</strain>
    </source>
</reference>
<evidence type="ECO:0000259" key="2">
    <source>
        <dbReference type="Pfam" id="PF14488"/>
    </source>
</evidence>
<feature type="domain" description="DUF4434" evidence="2">
    <location>
        <begin position="35"/>
        <end position="308"/>
    </location>
</feature>
<evidence type="ECO:0000313" key="4">
    <source>
        <dbReference type="Proteomes" id="UP001595799"/>
    </source>
</evidence>
<keyword evidence="1" id="KW-0732">Signal</keyword>
<accession>A0ABV8UKZ0</accession>
<evidence type="ECO:0000256" key="1">
    <source>
        <dbReference type="SAM" id="SignalP"/>
    </source>
</evidence>
<comment type="caution">
    <text evidence="3">The sequence shown here is derived from an EMBL/GenBank/DDBJ whole genome shotgun (WGS) entry which is preliminary data.</text>
</comment>
<dbReference type="Proteomes" id="UP001595799">
    <property type="component" value="Unassembled WGS sequence"/>
</dbReference>
<name>A0ABV8UKZ0_9PROT</name>
<dbReference type="EMBL" id="JBHSCW010000003">
    <property type="protein sequence ID" value="MFC4351133.1"/>
    <property type="molecule type" value="Genomic_DNA"/>
</dbReference>
<dbReference type="InterPro" id="IPR017853">
    <property type="entry name" value="GH"/>
</dbReference>
<feature type="chain" id="PRO_5046359640" evidence="1">
    <location>
        <begin position="23"/>
        <end position="329"/>
    </location>
</feature>
<sequence>MRLPGQVFLTLVLLAFTGLANADSDQACPAFFKESFLQPTNAQKAWSEDKWTRLLGEWRALGLESLILQWSRYGDTDFHSGKTASYGELLDRIFKAARNHDIQLTLGLKYDPAFWERIEKSTAHRAVYFEQRRMERAHLLEGLAHYAHHPNFAGWYLPDEIDDINWRGAAERTQLIAYLKTARQQISRHSPHPVSISAFANGDLPADNWANFWQEILEQSGIDELYFQDGLGVGKLEPTEVTLYLESMTQMPFAAAGNLKVITELLESDEQESFRATSWDRLKQNMRLPAQGGLETAAFAYHPYLNPNEGHAAAKLYRDYRKAWKRCAE</sequence>
<dbReference type="SUPFAM" id="SSF51445">
    <property type="entry name" value="(Trans)glycosidases"/>
    <property type="match status" value="1"/>
</dbReference>
<proteinExistence type="predicted"/>
<gene>
    <name evidence="3" type="ORF">ACFOW6_06200</name>
</gene>
<protein>
    <submittedName>
        <fullName evidence="3">DUF4434 domain-containing protein</fullName>
    </submittedName>
</protein>
<dbReference type="InterPro" id="IPR027849">
    <property type="entry name" value="DUF4434"/>
</dbReference>
<dbReference type="RefSeq" id="WP_382421473.1">
    <property type="nucleotide sequence ID" value="NZ_JBHSCW010000003.1"/>
</dbReference>
<organism evidence="3 4">
    <name type="scientific">Fodinicurvata halophila</name>
    <dbReference type="NCBI Taxonomy" id="1419723"/>
    <lineage>
        <taxon>Bacteria</taxon>
        <taxon>Pseudomonadati</taxon>
        <taxon>Pseudomonadota</taxon>
        <taxon>Alphaproteobacteria</taxon>
        <taxon>Rhodospirillales</taxon>
        <taxon>Rhodovibrionaceae</taxon>
        <taxon>Fodinicurvata</taxon>
    </lineage>
</organism>
<evidence type="ECO:0000313" key="3">
    <source>
        <dbReference type="EMBL" id="MFC4351133.1"/>
    </source>
</evidence>
<feature type="signal peptide" evidence="1">
    <location>
        <begin position="1"/>
        <end position="22"/>
    </location>
</feature>
<keyword evidence="4" id="KW-1185">Reference proteome</keyword>
<dbReference type="Pfam" id="PF14488">
    <property type="entry name" value="DUF4434"/>
    <property type="match status" value="1"/>
</dbReference>
<dbReference type="Gene3D" id="3.20.20.80">
    <property type="entry name" value="Glycosidases"/>
    <property type="match status" value="1"/>
</dbReference>